<keyword evidence="4 5" id="KW-0808">Transferase</keyword>
<evidence type="ECO:0000256" key="6">
    <source>
        <dbReference type="SAM" id="Coils"/>
    </source>
</evidence>
<dbReference type="Pfam" id="PF01729">
    <property type="entry name" value="QRPTase_C"/>
    <property type="match status" value="1"/>
</dbReference>
<dbReference type="Gene3D" id="3.20.20.70">
    <property type="entry name" value="Aldolase class I"/>
    <property type="match status" value="1"/>
</dbReference>
<comment type="similarity">
    <text evidence="1 5">Belongs to the NadC/ModD family.</text>
</comment>
<dbReference type="EMBL" id="MEIP01000023">
    <property type="protein sequence ID" value="PIT46150.1"/>
    <property type="molecule type" value="Genomic_DNA"/>
</dbReference>
<protein>
    <recommendedName>
        <fullName evidence="2">Putative pyrophosphorylase ModD</fullName>
    </recommendedName>
</protein>
<sequence>MFYLSDAELDRLLLDDIAYGDLTTRALGIGQQNGQISFCRRQAGRVSGVAIAVRLLQKLALKVVTHVRDGDDVAAGAVLLVAVGNMENLHQGWKVAQNVLEWCGGVAQYMAQMVATAQTINPLVQIACTRKSIPGTKSLAIAAIIDGGGILHRAGTAESILLFANHRRFCAEPNNWEAMVTRLRRAAPEKKVIVEADNVEEALAALNAQADIVQLDKFTPQQFAWVLTQRQVLAPNSLLSAAGGITLLNVADYVRAGAELLVTSAPYYAQPTDIKVWLEPV</sequence>
<evidence type="ECO:0000313" key="11">
    <source>
        <dbReference type="EMBL" id="PIT46150.1"/>
    </source>
</evidence>
<dbReference type="EMBL" id="MEIP01000025">
    <property type="protein sequence ID" value="PIT45462.1"/>
    <property type="molecule type" value="Genomic_DNA"/>
</dbReference>
<dbReference type="SUPFAM" id="SSF54675">
    <property type="entry name" value="Nicotinate/Quinolinate PRTase N-terminal domain-like"/>
    <property type="match status" value="1"/>
</dbReference>
<comment type="caution">
    <text evidence="11">The sequence shown here is derived from an EMBL/GenBank/DDBJ whole genome shotgun (WGS) entry which is preliminary data.</text>
</comment>
<evidence type="ECO:0000313" key="9">
    <source>
        <dbReference type="EMBL" id="PIT43972.1"/>
    </source>
</evidence>
<dbReference type="GO" id="GO:0005737">
    <property type="term" value="C:cytoplasm"/>
    <property type="evidence" value="ECO:0007669"/>
    <property type="project" value="TreeGrafter"/>
</dbReference>
<dbReference type="InterPro" id="IPR006242">
    <property type="entry name" value="ModD"/>
</dbReference>
<name>A0A2N9XEW2_9NEIS</name>
<dbReference type="InterPro" id="IPR036068">
    <property type="entry name" value="Nicotinate_pribotase-like_C"/>
</dbReference>
<dbReference type="InterPro" id="IPR002638">
    <property type="entry name" value="Quinolinate_PRibosylTrfase_C"/>
</dbReference>
<proteinExistence type="inferred from homology"/>
<dbReference type="PANTHER" id="PTHR32179">
    <property type="entry name" value="NICOTINATE-NUCLEOTIDE PYROPHOSPHORYLASE [CARBOXYLATING]"/>
    <property type="match status" value="1"/>
</dbReference>
<dbReference type="Pfam" id="PF02749">
    <property type="entry name" value="QRPTase_N"/>
    <property type="match status" value="1"/>
</dbReference>
<dbReference type="InterPro" id="IPR027277">
    <property type="entry name" value="NadC/ModD"/>
</dbReference>
<evidence type="ECO:0000256" key="4">
    <source>
        <dbReference type="ARBA" id="ARBA00022679"/>
    </source>
</evidence>
<dbReference type="NCBIfam" id="TIGR01334">
    <property type="entry name" value="modD"/>
    <property type="match status" value="1"/>
</dbReference>
<keyword evidence="6" id="KW-0175">Coiled coil</keyword>
<dbReference type="Proteomes" id="UP000229970">
    <property type="component" value="Unassembled WGS sequence"/>
</dbReference>
<dbReference type="Gene3D" id="3.90.1170.20">
    <property type="entry name" value="Quinolinate phosphoribosyl transferase, N-terminal domain"/>
    <property type="match status" value="1"/>
</dbReference>
<dbReference type="GO" id="GO:0034213">
    <property type="term" value="P:quinolinate catabolic process"/>
    <property type="evidence" value="ECO:0007669"/>
    <property type="project" value="TreeGrafter"/>
</dbReference>
<feature type="domain" description="Quinolinate phosphoribosyl transferase C-terminal" evidence="7">
    <location>
        <begin position="106"/>
        <end position="276"/>
    </location>
</feature>
<dbReference type="RefSeq" id="WP_100139319.1">
    <property type="nucleotide sequence ID" value="NZ_MEIP01000023.1"/>
</dbReference>
<dbReference type="GO" id="GO:0004514">
    <property type="term" value="F:nicotinate-nucleotide diphosphorylase (carboxylating) activity"/>
    <property type="evidence" value="ECO:0007669"/>
    <property type="project" value="InterPro"/>
</dbReference>
<gene>
    <name evidence="11" type="ORF">BHC46_08080</name>
    <name evidence="10" type="ORF">BHC46_10210</name>
    <name evidence="9" type="ORF">BHC46_11985</name>
</gene>
<dbReference type="PANTHER" id="PTHR32179:SF4">
    <property type="entry name" value="PYROPHOSPHORYLASE MODD-RELATED"/>
    <property type="match status" value="1"/>
</dbReference>
<accession>A0A2N9XEW2</accession>
<evidence type="ECO:0000313" key="12">
    <source>
        <dbReference type="Proteomes" id="UP000229970"/>
    </source>
</evidence>
<feature type="domain" description="Quinolinate phosphoribosyl transferase N-terminal" evidence="8">
    <location>
        <begin position="21"/>
        <end position="103"/>
    </location>
</feature>
<dbReference type="AlphaFoldDB" id="A0A2N9XEW2"/>
<dbReference type="InterPro" id="IPR037128">
    <property type="entry name" value="Quinolinate_PRibosylTase_N_sf"/>
</dbReference>
<reference evidence="11 12" key="1">
    <citation type="journal article" date="2017" name="MBio">
        <title>Type VI secretion-mediated competition in the bee gut microbiome.</title>
        <authorList>
            <person name="Steele M.I."/>
            <person name="Kwong W.K."/>
            <person name="Powell J.E."/>
            <person name="Whiteley M."/>
            <person name="Moran N.A."/>
        </authorList>
    </citation>
    <scope>NUCLEOTIDE SEQUENCE [LARGE SCALE GENOMIC DNA]</scope>
    <source>
        <strain evidence="11 12">Ruf1-X</strain>
    </source>
</reference>
<evidence type="ECO:0000259" key="8">
    <source>
        <dbReference type="Pfam" id="PF02749"/>
    </source>
</evidence>
<feature type="coiled-coil region" evidence="6">
    <location>
        <begin position="189"/>
        <end position="216"/>
    </location>
</feature>
<evidence type="ECO:0000259" key="7">
    <source>
        <dbReference type="Pfam" id="PF01729"/>
    </source>
</evidence>
<evidence type="ECO:0000256" key="5">
    <source>
        <dbReference type="PIRNR" id="PIRNR006250"/>
    </source>
</evidence>
<dbReference type="EMBL" id="MEIP01000029">
    <property type="protein sequence ID" value="PIT43972.1"/>
    <property type="molecule type" value="Genomic_DNA"/>
</dbReference>
<keyword evidence="3 5" id="KW-0328">Glycosyltransferase</keyword>
<evidence type="ECO:0000256" key="2">
    <source>
        <dbReference type="ARBA" id="ARBA00019205"/>
    </source>
</evidence>
<dbReference type="InterPro" id="IPR022412">
    <property type="entry name" value="Quinolinate_PRibosylTrfase_N"/>
</dbReference>
<dbReference type="FunFam" id="3.20.20.70:FF:000030">
    <property type="entry name" value="Nicotinate-nucleotide pyrophosphorylase, carboxylating"/>
    <property type="match status" value="1"/>
</dbReference>
<evidence type="ECO:0000313" key="10">
    <source>
        <dbReference type="EMBL" id="PIT45462.1"/>
    </source>
</evidence>
<dbReference type="CDD" id="cd01573">
    <property type="entry name" value="modD_like"/>
    <property type="match status" value="1"/>
</dbReference>
<dbReference type="GO" id="GO:0009435">
    <property type="term" value="P:NAD+ biosynthetic process"/>
    <property type="evidence" value="ECO:0007669"/>
    <property type="project" value="InterPro"/>
</dbReference>
<dbReference type="PIRSF" id="PIRSF006250">
    <property type="entry name" value="NadC_ModD"/>
    <property type="match status" value="1"/>
</dbReference>
<evidence type="ECO:0000256" key="1">
    <source>
        <dbReference type="ARBA" id="ARBA00009400"/>
    </source>
</evidence>
<dbReference type="InterPro" id="IPR013785">
    <property type="entry name" value="Aldolase_TIM"/>
</dbReference>
<evidence type="ECO:0000256" key="3">
    <source>
        <dbReference type="ARBA" id="ARBA00022676"/>
    </source>
</evidence>
<dbReference type="SUPFAM" id="SSF51690">
    <property type="entry name" value="Nicotinate/Quinolinate PRTase C-terminal domain-like"/>
    <property type="match status" value="1"/>
</dbReference>
<organism evidence="11 12">
    <name type="scientific">Snodgrassella alvi</name>
    <dbReference type="NCBI Taxonomy" id="1196083"/>
    <lineage>
        <taxon>Bacteria</taxon>
        <taxon>Pseudomonadati</taxon>
        <taxon>Pseudomonadota</taxon>
        <taxon>Betaproteobacteria</taxon>
        <taxon>Neisseriales</taxon>
        <taxon>Neisseriaceae</taxon>
        <taxon>Snodgrassella</taxon>
    </lineage>
</organism>